<name>A0A4R2P8J9_9BACL</name>
<accession>A0A4R2P8J9</accession>
<dbReference type="Pfam" id="PF01546">
    <property type="entry name" value="Peptidase_M20"/>
    <property type="match status" value="1"/>
</dbReference>
<keyword evidence="2" id="KW-1185">Reference proteome</keyword>
<sequence>MYNCLKGKSLREQIEYLTKRLVEVPSVNRTEGEAVIAEEIKQWIASFPYFHSRPGQLWEQAIRNDPLGRKNVFALIEGKDHSSKTVVYHAHIDTVDIKDFGAMEDIAFNPDALLDFFKGYQADPKLQAEAQSGEWLFGRGALDMQSGAAVHLANLLYFSEHLDELSGNLLVMFNPDEETQHQGIIAAISELKRLQDEYGYDYIAAINDDFTSPLHENDQTRYIYTGAAGKLLPSFYIYGRETHVGETLKGIDATLISSELNGRINNNMALVDNIRDEVIMPPSCLHQRDGKAAYNVQTPFKSCLYFNYFLYEDSPKDVIEKLKRVAIDACLSVEEKLEQNYKVYLERSGEPKSDLSWHIEVNTLEEYVDELDAKGINVQQVIEAAVRKSEGLELRDRAFQIVEALQQQDFEKKPRVILFFAPPHLPHSYLRTDQERDSLLYHAVQSIADHFNNNLNDDLAVKRFFPFLSDSSYLALYETDEELDALIRNFSGWQSLYSLPVKEIRALGIPSINLGVYGKDAHKWTERVHKPYSFETLPRMIRMLTCLILEGQAQLHQEPFPNKII</sequence>
<dbReference type="Gene3D" id="3.40.630.10">
    <property type="entry name" value="Zn peptidases"/>
    <property type="match status" value="1"/>
</dbReference>
<dbReference type="PANTHER" id="PTHR43808">
    <property type="entry name" value="ACETYLORNITHINE DEACETYLASE"/>
    <property type="match status" value="1"/>
</dbReference>
<dbReference type="AlphaFoldDB" id="A0A4R2P8J9"/>
<dbReference type="SUPFAM" id="SSF53187">
    <property type="entry name" value="Zn-dependent exopeptidases"/>
    <property type="match status" value="1"/>
</dbReference>
<evidence type="ECO:0000313" key="1">
    <source>
        <dbReference type="EMBL" id="TCP31310.1"/>
    </source>
</evidence>
<comment type="caution">
    <text evidence="1">The sequence shown here is derived from an EMBL/GenBank/DDBJ whole genome shotgun (WGS) entry which is preliminary data.</text>
</comment>
<dbReference type="PANTHER" id="PTHR43808:SF27">
    <property type="entry name" value="PROTEIN ROCB"/>
    <property type="match status" value="1"/>
</dbReference>
<reference evidence="1 2" key="1">
    <citation type="submission" date="2019-03" db="EMBL/GenBank/DDBJ databases">
        <title>Genomic Encyclopedia of Type Strains, Phase IV (KMG-IV): sequencing the most valuable type-strain genomes for metagenomic binning, comparative biology and taxonomic classification.</title>
        <authorList>
            <person name="Goeker M."/>
        </authorList>
    </citation>
    <scope>NUCLEOTIDE SEQUENCE [LARGE SCALE GENOMIC DNA]</scope>
    <source>
        <strain evidence="1 2">DSM 19377</strain>
    </source>
</reference>
<dbReference type="InterPro" id="IPR050072">
    <property type="entry name" value="Peptidase_M20A"/>
</dbReference>
<dbReference type="PIRSF" id="PIRSF010386">
    <property type="entry name" value="RocB"/>
    <property type="match status" value="1"/>
</dbReference>
<dbReference type="InterPro" id="IPR012166">
    <property type="entry name" value="Uncharacterised_RocB"/>
</dbReference>
<organism evidence="1 2">
    <name type="scientific">Scopulibacillus darangshiensis</name>
    <dbReference type="NCBI Taxonomy" id="442528"/>
    <lineage>
        <taxon>Bacteria</taxon>
        <taxon>Bacillati</taxon>
        <taxon>Bacillota</taxon>
        <taxon>Bacilli</taxon>
        <taxon>Bacillales</taxon>
        <taxon>Sporolactobacillaceae</taxon>
        <taxon>Scopulibacillus</taxon>
    </lineage>
</organism>
<dbReference type="EMBL" id="SLXK01000003">
    <property type="protein sequence ID" value="TCP31310.1"/>
    <property type="molecule type" value="Genomic_DNA"/>
</dbReference>
<dbReference type="Proteomes" id="UP000295416">
    <property type="component" value="Unassembled WGS sequence"/>
</dbReference>
<evidence type="ECO:0000313" key="2">
    <source>
        <dbReference type="Proteomes" id="UP000295416"/>
    </source>
</evidence>
<dbReference type="RefSeq" id="WP_132743938.1">
    <property type="nucleotide sequence ID" value="NZ_SLXK01000003.1"/>
</dbReference>
<gene>
    <name evidence="1" type="ORF">EV207_103195</name>
</gene>
<dbReference type="GO" id="GO:0016787">
    <property type="term" value="F:hydrolase activity"/>
    <property type="evidence" value="ECO:0007669"/>
    <property type="project" value="InterPro"/>
</dbReference>
<dbReference type="InterPro" id="IPR002933">
    <property type="entry name" value="Peptidase_M20"/>
</dbReference>
<dbReference type="OrthoDB" id="9815360at2"/>
<protein>
    <submittedName>
        <fullName evidence="1">Arginine utilization protein RocB</fullName>
    </submittedName>
</protein>
<proteinExistence type="predicted"/>